<feature type="transmembrane region" description="Helical" evidence="1">
    <location>
        <begin position="242"/>
        <end position="263"/>
    </location>
</feature>
<organism evidence="2 3">
    <name type="scientific">Moraxella nonliquefaciens</name>
    <dbReference type="NCBI Taxonomy" id="478"/>
    <lineage>
        <taxon>Bacteria</taxon>
        <taxon>Pseudomonadati</taxon>
        <taxon>Pseudomonadota</taxon>
        <taxon>Gammaproteobacteria</taxon>
        <taxon>Moraxellales</taxon>
        <taxon>Moraxellaceae</taxon>
        <taxon>Moraxella</taxon>
    </lineage>
</organism>
<protein>
    <recommendedName>
        <fullName evidence="4">EamA domain-containing protein</fullName>
    </recommendedName>
</protein>
<evidence type="ECO:0000313" key="2">
    <source>
        <dbReference type="EMBL" id="OBX51799.1"/>
    </source>
</evidence>
<feature type="transmembrane region" description="Helical" evidence="1">
    <location>
        <begin position="270"/>
        <end position="288"/>
    </location>
</feature>
<gene>
    <name evidence="2" type="ORF">A9Z60_05785</name>
</gene>
<reference evidence="2 3" key="1">
    <citation type="submission" date="2016-06" db="EMBL/GenBank/DDBJ databases">
        <title>Draft genome of Moraxella nonliquefaciens CCUG 60284.</title>
        <authorList>
            <person name="Salva-Serra F."/>
            <person name="Engstrom-Jakobsson H."/>
            <person name="Thorell K."/>
            <person name="Gonzales-Siles L."/>
            <person name="Karlsson R."/>
            <person name="Boulund F."/>
            <person name="Engstrand L."/>
            <person name="Kristiansson E."/>
            <person name="Moore E."/>
        </authorList>
    </citation>
    <scope>NUCLEOTIDE SEQUENCE [LARGE SCALE GENOMIC DNA]</scope>
    <source>
        <strain evidence="2 3">CCUG 60284</strain>
    </source>
</reference>
<evidence type="ECO:0008006" key="4">
    <source>
        <dbReference type="Google" id="ProtNLM"/>
    </source>
</evidence>
<accession>A0A1B8PLC9</accession>
<keyword evidence="1" id="KW-1133">Transmembrane helix</keyword>
<keyword evidence="1" id="KW-0472">Membrane</keyword>
<evidence type="ECO:0000313" key="3">
    <source>
        <dbReference type="Proteomes" id="UP000092671"/>
    </source>
</evidence>
<evidence type="ECO:0000256" key="1">
    <source>
        <dbReference type="SAM" id="Phobius"/>
    </source>
</evidence>
<name>A0A1B8PLC9_MORNO</name>
<sequence length="289" mass="31397">MLFLVLAICASVLVSIFLKTARHQNLDIAQAILVNYITAIILCVLLLKPDFDVSQIMTNGGFIIIALGVLLPSVFIIMAKAVAQVGIAKSDVAQRLALFLPILASFTIFGESLTLAKVLGIILAFLSLIALTYKPNTKNNRTKTDGQLNVKSTALILGGVWAGYGVIDVLFKQMSKMGNAFANTLLISFILAFFLLFIYLIANKTKWQGKSLIGGILLGALNFFNILFYIKAHQVYKDDPTLVFAGMNIGVMCLGAVVGLFIFKEKISKINGMGIVLGVCAVWCLFYLT</sequence>
<comment type="caution">
    <text evidence="2">The sequence shown here is derived from an EMBL/GenBank/DDBJ whole genome shotgun (WGS) entry which is preliminary data.</text>
</comment>
<feature type="transmembrane region" description="Helical" evidence="1">
    <location>
        <begin position="59"/>
        <end position="78"/>
    </location>
</feature>
<feature type="transmembrane region" description="Helical" evidence="1">
    <location>
        <begin position="212"/>
        <end position="230"/>
    </location>
</feature>
<dbReference type="AlphaFoldDB" id="A0A1B8PLC9"/>
<dbReference type="SUPFAM" id="SSF103481">
    <property type="entry name" value="Multidrug resistance efflux transporter EmrE"/>
    <property type="match status" value="1"/>
</dbReference>
<dbReference type="EMBL" id="LZDN01000003">
    <property type="protein sequence ID" value="OBX51799.1"/>
    <property type="molecule type" value="Genomic_DNA"/>
</dbReference>
<dbReference type="RefSeq" id="WP_066891883.1">
    <property type="nucleotide sequence ID" value="NZ_LZDN01000003.1"/>
</dbReference>
<feature type="transmembrane region" description="Helical" evidence="1">
    <location>
        <begin position="98"/>
        <end position="131"/>
    </location>
</feature>
<dbReference type="OrthoDB" id="1524053at2"/>
<dbReference type="Proteomes" id="UP000092671">
    <property type="component" value="Unassembled WGS sequence"/>
</dbReference>
<keyword evidence="1" id="KW-0812">Transmembrane</keyword>
<dbReference type="InterPro" id="IPR037185">
    <property type="entry name" value="EmrE-like"/>
</dbReference>
<feature type="transmembrane region" description="Helical" evidence="1">
    <location>
        <begin position="177"/>
        <end position="200"/>
    </location>
</feature>
<feature type="transmembrane region" description="Helical" evidence="1">
    <location>
        <begin position="152"/>
        <end position="171"/>
    </location>
</feature>
<proteinExistence type="predicted"/>
<feature type="transmembrane region" description="Helical" evidence="1">
    <location>
        <begin position="28"/>
        <end position="47"/>
    </location>
</feature>